<dbReference type="Proteomes" id="UP000268016">
    <property type="component" value="Unassembled WGS sequence"/>
</dbReference>
<keyword evidence="2" id="KW-1185">Reference proteome</keyword>
<name>A0A3N2QVL0_9RHOB</name>
<protein>
    <submittedName>
        <fullName evidence="1">Uncharacterized protein</fullName>
    </submittedName>
</protein>
<proteinExistence type="predicted"/>
<comment type="caution">
    <text evidence="1">The sequence shown here is derived from an EMBL/GenBank/DDBJ whole genome shotgun (WGS) entry which is preliminary data.</text>
</comment>
<gene>
    <name evidence="1" type="ORF">EAT49_15785</name>
</gene>
<reference evidence="1 2" key="1">
    <citation type="submission" date="2018-10" db="EMBL/GenBank/DDBJ databases">
        <title>Histidinibacterium lentulum gen. nov., sp. nov., a marine bacterium from the culture broth of Picochlorum sp. 122.</title>
        <authorList>
            <person name="Wang G."/>
        </authorList>
    </citation>
    <scope>NUCLEOTIDE SEQUENCE [LARGE SCALE GENOMIC DNA]</scope>
    <source>
        <strain evidence="1 2">B17</strain>
    </source>
</reference>
<organism evidence="1 2">
    <name type="scientific">Histidinibacterium lentulum</name>
    <dbReference type="NCBI Taxonomy" id="2480588"/>
    <lineage>
        <taxon>Bacteria</taxon>
        <taxon>Pseudomonadati</taxon>
        <taxon>Pseudomonadota</taxon>
        <taxon>Alphaproteobacteria</taxon>
        <taxon>Rhodobacterales</taxon>
        <taxon>Paracoccaceae</taxon>
        <taxon>Histidinibacterium</taxon>
    </lineage>
</organism>
<dbReference type="AlphaFoldDB" id="A0A3N2QVL0"/>
<sequence length="84" mass="9078">MAKLPPLEVPQMEGINYPDPIFDTAIRGDSDHALFQILRLARIGTAASMTEANIKLTPDDFGALCDAMGRIAANGLLHWGGTRQ</sequence>
<accession>A0A3N2QVL0</accession>
<evidence type="ECO:0000313" key="1">
    <source>
        <dbReference type="EMBL" id="ROT99075.1"/>
    </source>
</evidence>
<evidence type="ECO:0000313" key="2">
    <source>
        <dbReference type="Proteomes" id="UP000268016"/>
    </source>
</evidence>
<dbReference type="EMBL" id="RDRB01000008">
    <property type="protein sequence ID" value="ROT99075.1"/>
    <property type="molecule type" value="Genomic_DNA"/>
</dbReference>
<dbReference type="RefSeq" id="WP_123643259.1">
    <property type="nucleotide sequence ID" value="NZ_ML119088.1"/>
</dbReference>